<comment type="subcellular location">
    <subcellularLocation>
        <location evidence="1">Membrane</location>
        <topology evidence="1">Multi-pass membrane protein</topology>
    </subcellularLocation>
</comment>
<dbReference type="PANTHER" id="PTHR35042:SF3">
    <property type="entry name" value="ANTHRONE OXYGENASE-RELATED"/>
    <property type="match status" value="1"/>
</dbReference>
<dbReference type="PANTHER" id="PTHR35042">
    <property type="entry name" value="ANTHRONE OXYGENASE ENCC"/>
    <property type="match status" value="1"/>
</dbReference>
<dbReference type="InterPro" id="IPR013901">
    <property type="entry name" value="Anthrone_oxy"/>
</dbReference>
<keyword evidence="10" id="KW-1185">Reference proteome</keyword>
<evidence type="ECO:0000313" key="10">
    <source>
        <dbReference type="Proteomes" id="UP001302676"/>
    </source>
</evidence>
<feature type="transmembrane region" description="Helical" evidence="8">
    <location>
        <begin position="83"/>
        <end position="103"/>
    </location>
</feature>
<dbReference type="Pfam" id="PF08592">
    <property type="entry name" value="Anthrone_oxy"/>
    <property type="match status" value="1"/>
</dbReference>
<evidence type="ECO:0000256" key="1">
    <source>
        <dbReference type="ARBA" id="ARBA00004141"/>
    </source>
</evidence>
<evidence type="ECO:0000256" key="3">
    <source>
        <dbReference type="ARBA" id="ARBA00022989"/>
    </source>
</evidence>
<dbReference type="EMBL" id="MU853618">
    <property type="protein sequence ID" value="KAK4141044.1"/>
    <property type="molecule type" value="Genomic_DNA"/>
</dbReference>
<protein>
    <submittedName>
        <fullName evidence="9">DUF1772-domain-containing protein</fullName>
    </submittedName>
</protein>
<comment type="similarity">
    <text evidence="7">Belongs to the anthrone oxygenase family.</text>
</comment>
<reference evidence="9" key="2">
    <citation type="submission" date="2023-05" db="EMBL/GenBank/DDBJ databases">
        <authorList>
            <consortium name="Lawrence Berkeley National Laboratory"/>
            <person name="Steindorff A."/>
            <person name="Hensen N."/>
            <person name="Bonometti L."/>
            <person name="Westerberg I."/>
            <person name="Brannstrom I.O."/>
            <person name="Guillou S."/>
            <person name="Cros-Aarteil S."/>
            <person name="Calhoun S."/>
            <person name="Haridas S."/>
            <person name="Kuo A."/>
            <person name="Mondo S."/>
            <person name="Pangilinan J."/>
            <person name="Riley R."/>
            <person name="Labutti K."/>
            <person name="Andreopoulos B."/>
            <person name="Lipzen A."/>
            <person name="Chen C."/>
            <person name="Yanf M."/>
            <person name="Daum C."/>
            <person name="Ng V."/>
            <person name="Clum A."/>
            <person name="Ohm R."/>
            <person name="Martin F."/>
            <person name="Silar P."/>
            <person name="Natvig D."/>
            <person name="Lalanne C."/>
            <person name="Gautier V."/>
            <person name="Ament-Velasquez S.L."/>
            <person name="Kruys A."/>
            <person name="Hutchinson M.I."/>
            <person name="Powell A.J."/>
            <person name="Barry K."/>
            <person name="Miller A.N."/>
            <person name="Grigoriev I.V."/>
            <person name="Debuchy R."/>
            <person name="Gladieux P."/>
            <person name="Thoren M.H."/>
            <person name="Johannesson H."/>
        </authorList>
    </citation>
    <scope>NUCLEOTIDE SEQUENCE</scope>
    <source>
        <strain evidence="9">CBS 141.50</strain>
    </source>
</reference>
<dbReference type="GO" id="GO:0016020">
    <property type="term" value="C:membrane"/>
    <property type="evidence" value="ECO:0007669"/>
    <property type="project" value="UniProtKB-SubCell"/>
</dbReference>
<keyword evidence="6 8" id="KW-0472">Membrane</keyword>
<keyword evidence="2 8" id="KW-0812">Transmembrane</keyword>
<reference evidence="9" key="1">
    <citation type="journal article" date="2023" name="Mol. Phylogenet. Evol.">
        <title>Genome-scale phylogeny and comparative genomics of the fungal order Sordariales.</title>
        <authorList>
            <person name="Hensen N."/>
            <person name="Bonometti L."/>
            <person name="Westerberg I."/>
            <person name="Brannstrom I.O."/>
            <person name="Guillou S."/>
            <person name="Cros-Aarteil S."/>
            <person name="Calhoun S."/>
            <person name="Haridas S."/>
            <person name="Kuo A."/>
            <person name="Mondo S."/>
            <person name="Pangilinan J."/>
            <person name="Riley R."/>
            <person name="LaButti K."/>
            <person name="Andreopoulos B."/>
            <person name="Lipzen A."/>
            <person name="Chen C."/>
            <person name="Yan M."/>
            <person name="Daum C."/>
            <person name="Ng V."/>
            <person name="Clum A."/>
            <person name="Steindorff A."/>
            <person name="Ohm R.A."/>
            <person name="Martin F."/>
            <person name="Silar P."/>
            <person name="Natvig D.O."/>
            <person name="Lalanne C."/>
            <person name="Gautier V."/>
            <person name="Ament-Velasquez S.L."/>
            <person name="Kruys A."/>
            <person name="Hutchinson M.I."/>
            <person name="Powell A.J."/>
            <person name="Barry K."/>
            <person name="Miller A.N."/>
            <person name="Grigoriev I.V."/>
            <person name="Debuchy R."/>
            <person name="Gladieux P."/>
            <person name="Hiltunen Thoren M."/>
            <person name="Johannesson H."/>
        </authorList>
    </citation>
    <scope>NUCLEOTIDE SEQUENCE</scope>
    <source>
        <strain evidence="9">CBS 141.50</strain>
    </source>
</reference>
<evidence type="ECO:0000256" key="2">
    <source>
        <dbReference type="ARBA" id="ARBA00022692"/>
    </source>
</evidence>
<dbReference type="GeneID" id="87818352"/>
<evidence type="ECO:0000256" key="6">
    <source>
        <dbReference type="ARBA" id="ARBA00023136"/>
    </source>
</evidence>
<evidence type="ECO:0000256" key="4">
    <source>
        <dbReference type="ARBA" id="ARBA00023002"/>
    </source>
</evidence>
<name>A0AAN6UXW2_9PEZI</name>
<sequence>MSTPALITGALLSGAMASLSLIAVPVLLDTTPTPALLLQQWVRMYHYGHRVLPAMAIGTFGLYTYAAISGARGRDRGRSEKRGWALALAAGLTTVAMLPFTWLCMVPTNDELFRLAEQSRKLSQNGPESVDIVSLGEVQELVSFWSGLHLVRSGLPFVGVVLGAIAKIWE</sequence>
<dbReference type="GO" id="GO:0004497">
    <property type="term" value="F:monooxygenase activity"/>
    <property type="evidence" value="ECO:0007669"/>
    <property type="project" value="UniProtKB-KW"/>
</dbReference>
<proteinExistence type="inferred from homology"/>
<evidence type="ECO:0000256" key="5">
    <source>
        <dbReference type="ARBA" id="ARBA00023033"/>
    </source>
</evidence>
<comment type="caution">
    <text evidence="9">The sequence shown here is derived from an EMBL/GenBank/DDBJ whole genome shotgun (WGS) entry which is preliminary data.</text>
</comment>
<keyword evidence="5" id="KW-0503">Monooxygenase</keyword>
<dbReference type="Proteomes" id="UP001302676">
    <property type="component" value="Unassembled WGS sequence"/>
</dbReference>
<accession>A0AAN6UXW2</accession>
<evidence type="ECO:0000256" key="8">
    <source>
        <dbReference type="SAM" id="Phobius"/>
    </source>
</evidence>
<feature type="transmembrane region" description="Helical" evidence="8">
    <location>
        <begin position="52"/>
        <end position="71"/>
    </location>
</feature>
<dbReference type="AlphaFoldDB" id="A0AAN6UXW2"/>
<keyword evidence="3 8" id="KW-1133">Transmembrane helix</keyword>
<organism evidence="9 10">
    <name type="scientific">Dichotomopilus funicola</name>
    <dbReference type="NCBI Taxonomy" id="1934379"/>
    <lineage>
        <taxon>Eukaryota</taxon>
        <taxon>Fungi</taxon>
        <taxon>Dikarya</taxon>
        <taxon>Ascomycota</taxon>
        <taxon>Pezizomycotina</taxon>
        <taxon>Sordariomycetes</taxon>
        <taxon>Sordariomycetidae</taxon>
        <taxon>Sordariales</taxon>
        <taxon>Chaetomiaceae</taxon>
        <taxon>Dichotomopilus</taxon>
    </lineage>
</organism>
<evidence type="ECO:0000313" key="9">
    <source>
        <dbReference type="EMBL" id="KAK4141044.1"/>
    </source>
</evidence>
<keyword evidence="4" id="KW-0560">Oxidoreductase</keyword>
<gene>
    <name evidence="9" type="ORF">C8A04DRAFT_31363</name>
</gene>
<dbReference type="RefSeq" id="XP_062634415.1">
    <property type="nucleotide sequence ID" value="XM_062781739.1"/>
</dbReference>
<evidence type="ECO:0000256" key="7">
    <source>
        <dbReference type="ARBA" id="ARBA00034313"/>
    </source>
</evidence>